<evidence type="ECO:0000313" key="1">
    <source>
        <dbReference type="EMBL" id="GFY97709.1"/>
    </source>
</evidence>
<comment type="caution">
    <text evidence="1">The sequence shown here is derived from an EMBL/GenBank/DDBJ whole genome shotgun (WGS) entry which is preliminary data.</text>
</comment>
<dbReference type="AlphaFoldDB" id="A0A7J0FHR4"/>
<accession>A0A7J0FHR4</accession>
<proteinExistence type="predicted"/>
<sequence>MALAQTTIVFGNNYFELRHGGSPSLLYSDSLAETSALLGACLDWLGACSDAPIAVLVKLVSPCKLPLVPKHAFGSPPIIAPCPNFDMVTLPSLLNSDNSGVMVDLARVMLVLGGVSIKLRCKGPPNLFHRDNSVVVPALARPKSIVVFGNWEFRAGDDDLYSFPRHNGSLPDNKASRIRLFALRIKERAPQRGDFNLEGFSAKLNENLPLALIISWEEVILETEPKVLGAEPISISISDNEHSDVLTYNLLQFKEDFSITKLDKQVTVADFAKDYDTSLALKQVVMLSKDFADLVEEGSEDIRDLLVMQQVQRGTTISERMKVQSSEIKKSKKKISSLEKQSKLDSKTAYKASLELVAVIQKRDASLAAITKAWGEVEAIQEVWLACLKELGIPSDHPAWSTAPPEVELVDSP</sequence>
<gene>
    <name evidence="1" type="ORF">Acr_12g0002500</name>
</gene>
<keyword evidence="2" id="KW-1185">Reference proteome</keyword>
<protein>
    <submittedName>
        <fullName evidence="1">Uncharacterized protein</fullName>
    </submittedName>
</protein>
<name>A0A7J0FHR4_9ERIC</name>
<evidence type="ECO:0000313" key="2">
    <source>
        <dbReference type="Proteomes" id="UP000585474"/>
    </source>
</evidence>
<organism evidence="1 2">
    <name type="scientific">Actinidia rufa</name>
    <dbReference type="NCBI Taxonomy" id="165716"/>
    <lineage>
        <taxon>Eukaryota</taxon>
        <taxon>Viridiplantae</taxon>
        <taxon>Streptophyta</taxon>
        <taxon>Embryophyta</taxon>
        <taxon>Tracheophyta</taxon>
        <taxon>Spermatophyta</taxon>
        <taxon>Magnoliopsida</taxon>
        <taxon>eudicotyledons</taxon>
        <taxon>Gunneridae</taxon>
        <taxon>Pentapetalae</taxon>
        <taxon>asterids</taxon>
        <taxon>Ericales</taxon>
        <taxon>Actinidiaceae</taxon>
        <taxon>Actinidia</taxon>
    </lineage>
</organism>
<reference evidence="1 2" key="1">
    <citation type="submission" date="2019-07" db="EMBL/GenBank/DDBJ databases">
        <title>De Novo Assembly of kiwifruit Actinidia rufa.</title>
        <authorList>
            <person name="Sugita-Konishi S."/>
            <person name="Sato K."/>
            <person name="Mori E."/>
            <person name="Abe Y."/>
            <person name="Kisaki G."/>
            <person name="Hamano K."/>
            <person name="Suezawa K."/>
            <person name="Otani M."/>
            <person name="Fukuda T."/>
            <person name="Manabe T."/>
            <person name="Gomi K."/>
            <person name="Tabuchi M."/>
            <person name="Akimitsu K."/>
            <person name="Kataoka I."/>
        </authorList>
    </citation>
    <scope>NUCLEOTIDE SEQUENCE [LARGE SCALE GENOMIC DNA]</scope>
    <source>
        <strain evidence="2">cv. Fuchu</strain>
    </source>
</reference>
<dbReference type="EMBL" id="BJWL01000012">
    <property type="protein sequence ID" value="GFY97709.1"/>
    <property type="molecule type" value="Genomic_DNA"/>
</dbReference>
<dbReference type="Proteomes" id="UP000585474">
    <property type="component" value="Unassembled WGS sequence"/>
</dbReference>